<dbReference type="Pfam" id="PF03779">
    <property type="entry name" value="SPW"/>
    <property type="match status" value="1"/>
</dbReference>
<dbReference type="OrthoDB" id="156873at2157"/>
<feature type="transmembrane region" description="Helical" evidence="1">
    <location>
        <begin position="97"/>
        <end position="121"/>
    </location>
</feature>
<dbReference type="AlphaFoldDB" id="A0A7D5L367"/>
<evidence type="ECO:0000256" key="1">
    <source>
        <dbReference type="SAM" id="Phobius"/>
    </source>
</evidence>
<evidence type="ECO:0000313" key="4">
    <source>
        <dbReference type="Proteomes" id="UP000509241"/>
    </source>
</evidence>
<organism evidence="3 4">
    <name type="scientific">Natrinema halophilum</name>
    <dbReference type="NCBI Taxonomy" id="1699371"/>
    <lineage>
        <taxon>Archaea</taxon>
        <taxon>Methanobacteriati</taxon>
        <taxon>Methanobacteriota</taxon>
        <taxon>Stenosarchaea group</taxon>
        <taxon>Halobacteria</taxon>
        <taxon>Halobacteriales</taxon>
        <taxon>Natrialbaceae</taxon>
        <taxon>Natrinema</taxon>
    </lineage>
</organism>
<feature type="transmembrane region" description="Helical" evidence="1">
    <location>
        <begin position="41"/>
        <end position="58"/>
    </location>
</feature>
<evidence type="ECO:0000259" key="2">
    <source>
        <dbReference type="Pfam" id="PF03779"/>
    </source>
</evidence>
<proteinExistence type="predicted"/>
<dbReference type="GeneID" id="56032116"/>
<dbReference type="EMBL" id="CP058601">
    <property type="protein sequence ID" value="QLG47785.1"/>
    <property type="molecule type" value="Genomic_DNA"/>
</dbReference>
<dbReference type="InterPro" id="IPR005530">
    <property type="entry name" value="SPW"/>
</dbReference>
<keyword evidence="1" id="KW-0472">Membrane</keyword>
<evidence type="ECO:0000313" key="3">
    <source>
        <dbReference type="EMBL" id="QLG47785.1"/>
    </source>
</evidence>
<accession>A0A7D5L367</accession>
<keyword evidence="4" id="KW-1185">Reference proteome</keyword>
<dbReference type="KEGG" id="haly:HYG82_02455"/>
<keyword evidence="1" id="KW-0812">Transmembrane</keyword>
<name>A0A7D5L367_9EURY</name>
<gene>
    <name evidence="3" type="ORF">HYG82_02455</name>
</gene>
<feature type="domain" description="SPW repeat-containing integral membrane" evidence="2">
    <location>
        <begin position="18"/>
        <end position="114"/>
    </location>
</feature>
<protein>
    <recommendedName>
        <fullName evidence="2">SPW repeat-containing integral membrane domain-containing protein</fullName>
    </recommendedName>
</protein>
<feature type="transmembrane region" description="Helical" evidence="1">
    <location>
        <begin position="70"/>
        <end position="91"/>
    </location>
</feature>
<keyword evidence="1" id="KW-1133">Transmembrane helix</keyword>
<reference evidence="3 4" key="1">
    <citation type="submission" date="2020-07" db="EMBL/GenBank/DDBJ databases">
        <authorList>
            <person name="Cui H."/>
        </authorList>
    </citation>
    <scope>NUCLEOTIDE SEQUENCE [LARGE SCALE GENOMIC DNA]</scope>
    <source>
        <strain evidence="3 4">YPL8</strain>
    </source>
</reference>
<sequence length="131" mass="13339">MSQPRTADDASVLAERTAGLTAVLGAFIMISTPVFTITGDMGIHNVVIGAVVAFIAAFQAYRTGEMRSPSVVVAGILALLGIWIAASPFVFGIERELVIGINALGGAIIAILSLVGAYGSVRTSNTTASSA</sequence>
<dbReference type="Proteomes" id="UP000509241">
    <property type="component" value="Chromosome"/>
</dbReference>
<feature type="transmembrane region" description="Helical" evidence="1">
    <location>
        <begin position="12"/>
        <end position="35"/>
    </location>
</feature>
<dbReference type="RefSeq" id="WP_179259527.1">
    <property type="nucleotide sequence ID" value="NZ_CP058601.1"/>
</dbReference>